<name>A0A7T8GNI0_CALRO</name>
<proteinExistence type="predicted"/>
<dbReference type="AlphaFoldDB" id="A0A7T8GNI0"/>
<organism evidence="1 2">
    <name type="scientific">Caligus rogercresseyi</name>
    <name type="common">Sea louse</name>
    <dbReference type="NCBI Taxonomy" id="217165"/>
    <lineage>
        <taxon>Eukaryota</taxon>
        <taxon>Metazoa</taxon>
        <taxon>Ecdysozoa</taxon>
        <taxon>Arthropoda</taxon>
        <taxon>Crustacea</taxon>
        <taxon>Multicrustacea</taxon>
        <taxon>Hexanauplia</taxon>
        <taxon>Copepoda</taxon>
        <taxon>Siphonostomatoida</taxon>
        <taxon>Caligidae</taxon>
        <taxon>Caligus</taxon>
    </lineage>
</organism>
<evidence type="ECO:0000313" key="1">
    <source>
        <dbReference type="EMBL" id="QQP34560.1"/>
    </source>
</evidence>
<evidence type="ECO:0000313" key="2">
    <source>
        <dbReference type="Proteomes" id="UP000595437"/>
    </source>
</evidence>
<dbReference type="EMBL" id="CP045906">
    <property type="protein sequence ID" value="QQP34560.1"/>
    <property type="molecule type" value="Genomic_DNA"/>
</dbReference>
<dbReference type="Proteomes" id="UP000595437">
    <property type="component" value="Chromosome 17"/>
</dbReference>
<gene>
    <name evidence="1" type="ORF">FKW44_022477</name>
</gene>
<protein>
    <submittedName>
        <fullName evidence="1">Uncharacterized protein</fullName>
    </submittedName>
</protein>
<accession>A0A7T8GNI0</accession>
<reference evidence="2" key="1">
    <citation type="submission" date="2021-01" db="EMBL/GenBank/DDBJ databases">
        <title>Caligus Genome Assembly.</title>
        <authorList>
            <person name="Gallardo-Escarate C."/>
        </authorList>
    </citation>
    <scope>NUCLEOTIDE SEQUENCE [LARGE SCALE GENOMIC DNA]</scope>
</reference>
<keyword evidence="2" id="KW-1185">Reference proteome</keyword>
<feature type="non-terminal residue" evidence="1">
    <location>
        <position position="57"/>
    </location>
</feature>
<sequence length="57" mass="6411">MEMELYFDKPMVELQAAFTLYNGNPLFKDGSGSNLAEYEGSRDTLTKIFLCLLANSL</sequence>